<feature type="domain" description="Transcription factor TFIIIC triple barrel" evidence="1">
    <location>
        <begin position="14"/>
        <end position="111"/>
    </location>
</feature>
<dbReference type="AlphaFoldDB" id="A0ABD0UML5"/>
<dbReference type="InterPro" id="IPR042771">
    <property type="entry name" value="GTF3C6-like"/>
</dbReference>
<dbReference type="PANTHER" id="PTHR21860">
    <property type="entry name" value="TRANSCRIPTION INITIATION FACTOR IIIC TFIIIC , POLYPEPTIDE 6-RELATED"/>
    <property type="match status" value="1"/>
</dbReference>
<comment type="caution">
    <text evidence="2">The sequence shown here is derived from an EMBL/GenBank/DDBJ whole genome shotgun (WGS) entry which is preliminary data.</text>
</comment>
<proteinExistence type="predicted"/>
<evidence type="ECO:0000259" key="1">
    <source>
        <dbReference type="Pfam" id="PF10419"/>
    </source>
</evidence>
<dbReference type="Gene3D" id="2.60.40.4370">
    <property type="match status" value="1"/>
</dbReference>
<organism evidence="2 3">
    <name type="scientific">Dendrobium thyrsiflorum</name>
    <name type="common">Pinecone-like raceme dendrobium</name>
    <name type="synonym">Orchid</name>
    <dbReference type="NCBI Taxonomy" id="117978"/>
    <lineage>
        <taxon>Eukaryota</taxon>
        <taxon>Viridiplantae</taxon>
        <taxon>Streptophyta</taxon>
        <taxon>Embryophyta</taxon>
        <taxon>Tracheophyta</taxon>
        <taxon>Spermatophyta</taxon>
        <taxon>Magnoliopsida</taxon>
        <taxon>Liliopsida</taxon>
        <taxon>Asparagales</taxon>
        <taxon>Orchidaceae</taxon>
        <taxon>Epidendroideae</taxon>
        <taxon>Malaxideae</taxon>
        <taxon>Dendrobiinae</taxon>
        <taxon>Dendrobium</taxon>
    </lineage>
</organism>
<name>A0ABD0UML5_DENTH</name>
<gene>
    <name evidence="2" type="ORF">M5K25_017542</name>
</gene>
<dbReference type="PANTHER" id="PTHR21860:SF2">
    <property type="entry name" value="GENERAL TRANSCRIPTION FACTOR 3C POLYPEPTIDE 6"/>
    <property type="match status" value="1"/>
</dbReference>
<dbReference type="EMBL" id="JANQDX010000013">
    <property type="protein sequence ID" value="KAL0914044.1"/>
    <property type="molecule type" value="Genomic_DNA"/>
</dbReference>
<dbReference type="InterPro" id="IPR019481">
    <property type="entry name" value="TFIIIC_triple_barrel"/>
</dbReference>
<dbReference type="Proteomes" id="UP001552299">
    <property type="component" value="Unassembled WGS sequence"/>
</dbReference>
<sequence length="122" mass="13436">MEAGLEQCTQAENDEEYVLLDLENVCMQADIPANAPYTLSGLDTLNPTLTIGNRLKLIGEYQETIGTCYMFCERDAETAVKSTDIGSCGPNQSPCKQIRLVASTQKILKFRLQADVQTENAL</sequence>
<protein>
    <recommendedName>
        <fullName evidence="1">Transcription factor TFIIIC triple barrel domain-containing protein</fullName>
    </recommendedName>
</protein>
<evidence type="ECO:0000313" key="3">
    <source>
        <dbReference type="Proteomes" id="UP001552299"/>
    </source>
</evidence>
<keyword evidence="3" id="KW-1185">Reference proteome</keyword>
<dbReference type="Pfam" id="PF10419">
    <property type="entry name" value="TFIIIC_sub6"/>
    <property type="match status" value="1"/>
</dbReference>
<evidence type="ECO:0000313" key="2">
    <source>
        <dbReference type="EMBL" id="KAL0914044.1"/>
    </source>
</evidence>
<reference evidence="2 3" key="1">
    <citation type="journal article" date="2024" name="Plant Biotechnol. J.">
        <title>Dendrobium thyrsiflorum genome and its molecular insights into genes involved in important horticultural traits.</title>
        <authorList>
            <person name="Chen B."/>
            <person name="Wang J.Y."/>
            <person name="Zheng P.J."/>
            <person name="Li K.L."/>
            <person name="Liang Y.M."/>
            <person name="Chen X.F."/>
            <person name="Zhang C."/>
            <person name="Zhao X."/>
            <person name="He X."/>
            <person name="Zhang G.Q."/>
            <person name="Liu Z.J."/>
            <person name="Xu Q."/>
        </authorList>
    </citation>
    <scope>NUCLEOTIDE SEQUENCE [LARGE SCALE GENOMIC DNA]</scope>
    <source>
        <strain evidence="2">GZMU011</strain>
    </source>
</reference>
<accession>A0ABD0UML5</accession>